<sequence length="265" mass="27263">MLVGCLGLMSACGSAGVVATTIEPPPAVPATVEAASPPPSPSTSLPVPEAVASPSRPAPVAPVARPTAPASTAPAPTVRPRVRAVAQSAWSPFATVGGVTLTHPAARVERVGFHESSHDGARQLEPASSAVAAITVESRERGTGSRTAADIVVDPAGEIRSPVTGRVKRAGGYVLYCKHSDDYVVVEPDGHPGWEVKILHIDGERVTAGDRVTAGQTVIAPRPTRLPFASQVDELRSADPAWPHVHVEVVDPTIRDRPSPGGGCS</sequence>
<feature type="compositionally biased region" description="Low complexity" evidence="1">
    <location>
        <begin position="42"/>
        <end position="55"/>
    </location>
</feature>
<organism evidence="3">
    <name type="scientific">uncultured Acidimicrobiales bacterium</name>
    <dbReference type="NCBI Taxonomy" id="310071"/>
    <lineage>
        <taxon>Bacteria</taxon>
        <taxon>Bacillati</taxon>
        <taxon>Actinomycetota</taxon>
        <taxon>Acidimicrobiia</taxon>
        <taxon>Acidimicrobiales</taxon>
        <taxon>environmental samples</taxon>
    </lineage>
</organism>
<name>A0A6J4J4I3_9ACTN</name>
<dbReference type="AlphaFoldDB" id="A0A6J4J4I3"/>
<feature type="signal peptide" evidence="2">
    <location>
        <begin position="1"/>
        <end position="19"/>
    </location>
</feature>
<dbReference type="InterPro" id="IPR011055">
    <property type="entry name" value="Dup_hybrid_motif"/>
</dbReference>
<accession>A0A6J4J4I3</accession>
<dbReference type="Gene3D" id="2.70.70.10">
    <property type="entry name" value="Glucose Permease (Domain IIA)"/>
    <property type="match status" value="1"/>
</dbReference>
<gene>
    <name evidence="3" type="ORF">AVDCRST_MAG76-3166</name>
</gene>
<feature type="region of interest" description="Disordered" evidence="1">
    <location>
        <begin position="29"/>
        <end position="79"/>
    </location>
</feature>
<proteinExistence type="predicted"/>
<evidence type="ECO:0000256" key="1">
    <source>
        <dbReference type="SAM" id="MobiDB-lite"/>
    </source>
</evidence>
<feature type="compositionally biased region" description="Low complexity" evidence="1">
    <location>
        <begin position="61"/>
        <end position="79"/>
    </location>
</feature>
<dbReference type="EMBL" id="CADCSZ010000191">
    <property type="protein sequence ID" value="CAA9267603.1"/>
    <property type="molecule type" value="Genomic_DNA"/>
</dbReference>
<evidence type="ECO:0000313" key="3">
    <source>
        <dbReference type="EMBL" id="CAA9267603.1"/>
    </source>
</evidence>
<reference evidence="3" key="1">
    <citation type="submission" date="2020-02" db="EMBL/GenBank/DDBJ databases">
        <authorList>
            <person name="Meier V. D."/>
        </authorList>
    </citation>
    <scope>NUCLEOTIDE SEQUENCE</scope>
    <source>
        <strain evidence="3">AVDCRST_MAG76</strain>
    </source>
</reference>
<protein>
    <recommendedName>
        <fullName evidence="4">Peptidase M23 domain-containing protein</fullName>
    </recommendedName>
</protein>
<feature type="chain" id="PRO_5038406074" description="Peptidase M23 domain-containing protein" evidence="2">
    <location>
        <begin position="20"/>
        <end position="265"/>
    </location>
</feature>
<keyword evidence="2" id="KW-0732">Signal</keyword>
<evidence type="ECO:0008006" key="4">
    <source>
        <dbReference type="Google" id="ProtNLM"/>
    </source>
</evidence>
<evidence type="ECO:0000256" key="2">
    <source>
        <dbReference type="SAM" id="SignalP"/>
    </source>
</evidence>